<dbReference type="AlphaFoldDB" id="A0A1I0QG37"/>
<feature type="compositionally biased region" description="Basic and acidic residues" evidence="1">
    <location>
        <begin position="12"/>
        <end position="43"/>
    </location>
</feature>
<feature type="compositionally biased region" description="Basic residues" evidence="1">
    <location>
        <begin position="1"/>
        <end position="11"/>
    </location>
</feature>
<keyword evidence="3" id="KW-1185">Reference proteome</keyword>
<evidence type="ECO:0000313" key="3">
    <source>
        <dbReference type="Proteomes" id="UP000183275"/>
    </source>
</evidence>
<feature type="compositionally biased region" description="Acidic residues" evidence="1">
    <location>
        <begin position="44"/>
        <end position="66"/>
    </location>
</feature>
<organism evidence="2 3">
    <name type="scientific">Natrinema salifodinae</name>
    <dbReference type="NCBI Taxonomy" id="1202768"/>
    <lineage>
        <taxon>Archaea</taxon>
        <taxon>Methanobacteriati</taxon>
        <taxon>Methanobacteriota</taxon>
        <taxon>Stenosarchaea group</taxon>
        <taxon>Halobacteria</taxon>
        <taxon>Halobacteriales</taxon>
        <taxon>Natrialbaceae</taxon>
        <taxon>Natrinema</taxon>
    </lineage>
</organism>
<accession>A0A1I0QG37</accession>
<dbReference type="EMBL" id="FOIS01000004">
    <property type="protein sequence ID" value="SEW25928.1"/>
    <property type="molecule type" value="Genomic_DNA"/>
</dbReference>
<dbReference type="RefSeq" id="WP_049989481.1">
    <property type="nucleotide sequence ID" value="NZ_FOIS01000004.1"/>
</dbReference>
<evidence type="ECO:0000256" key="1">
    <source>
        <dbReference type="SAM" id="MobiDB-lite"/>
    </source>
</evidence>
<protein>
    <submittedName>
        <fullName evidence="2">Uncharacterized protein</fullName>
    </submittedName>
</protein>
<sequence length="66" mass="7444">MAHTKSGRTKKAHDAERRQRERELAEALERRDEPEPDQLRTEAVDADAGDLVDVETNGELEADADE</sequence>
<gene>
    <name evidence="2" type="ORF">SAMN05216285_3516</name>
</gene>
<dbReference type="STRING" id="1202768.SAMN05216285_3516"/>
<name>A0A1I0QG37_9EURY</name>
<evidence type="ECO:0000313" key="2">
    <source>
        <dbReference type="EMBL" id="SEW25928.1"/>
    </source>
</evidence>
<dbReference type="Proteomes" id="UP000183275">
    <property type="component" value="Unassembled WGS sequence"/>
</dbReference>
<proteinExistence type="predicted"/>
<feature type="region of interest" description="Disordered" evidence="1">
    <location>
        <begin position="1"/>
        <end position="66"/>
    </location>
</feature>
<reference evidence="3" key="1">
    <citation type="submission" date="2016-10" db="EMBL/GenBank/DDBJ databases">
        <authorList>
            <person name="Varghese N."/>
        </authorList>
    </citation>
    <scope>NUCLEOTIDE SEQUENCE [LARGE SCALE GENOMIC DNA]</scope>
    <source>
        <strain evidence="3">CGMCC 1.12284</strain>
    </source>
</reference>